<dbReference type="Proteomes" id="UP000662747">
    <property type="component" value="Chromosome"/>
</dbReference>
<evidence type="ECO:0000313" key="3">
    <source>
        <dbReference type="Proteomes" id="UP000662747"/>
    </source>
</evidence>
<accession>A0ABX7PA16</accession>
<feature type="compositionally biased region" description="Low complexity" evidence="1">
    <location>
        <begin position="314"/>
        <end position="337"/>
    </location>
</feature>
<name>A0ABX7PA16_9BACT</name>
<dbReference type="EMBL" id="CP071090">
    <property type="protein sequence ID" value="QSQ27303.1"/>
    <property type="molecule type" value="Genomic_DNA"/>
</dbReference>
<feature type="compositionally biased region" description="Low complexity" evidence="1">
    <location>
        <begin position="417"/>
        <end position="434"/>
    </location>
</feature>
<dbReference type="RefSeq" id="WP_206728825.1">
    <property type="nucleotide sequence ID" value="NZ_CP071090.1"/>
</dbReference>
<evidence type="ECO:0000313" key="2">
    <source>
        <dbReference type="EMBL" id="QSQ27303.1"/>
    </source>
</evidence>
<gene>
    <name evidence="2" type="ORF">JY651_21380</name>
</gene>
<protein>
    <submittedName>
        <fullName evidence="2">Uncharacterized protein</fullName>
    </submittedName>
</protein>
<feature type="region of interest" description="Disordered" evidence="1">
    <location>
        <begin position="269"/>
        <end position="489"/>
    </location>
</feature>
<proteinExistence type="predicted"/>
<feature type="compositionally biased region" description="Low complexity" evidence="1">
    <location>
        <begin position="383"/>
        <end position="398"/>
    </location>
</feature>
<organism evidence="2 3">
    <name type="scientific">Pyxidicoccus parkwayensis</name>
    <dbReference type="NCBI Taxonomy" id="2813578"/>
    <lineage>
        <taxon>Bacteria</taxon>
        <taxon>Pseudomonadati</taxon>
        <taxon>Myxococcota</taxon>
        <taxon>Myxococcia</taxon>
        <taxon>Myxococcales</taxon>
        <taxon>Cystobacterineae</taxon>
        <taxon>Myxococcaceae</taxon>
        <taxon>Pyxidicoccus</taxon>
    </lineage>
</organism>
<sequence length="489" mass="50374">MSSTLESYELIRFAEAFEARLATAGEMLAGRPGLEAEKRWLADALELVRTTRAPSSDVLDRVKDLPELEEAREEYAFHQLGLWVDALEKLHAGITFTASSRAPVIEALFPHVKFPQLRRAPRDSIIEYATSYERRTKSSYVTRIFARDDFALVRPVMEKVTTAFTEWRSSHEPAPLSPEVESVLREELVALGRKLDVALRQARLLSEAAMVPVPSVYEAAGLNLKPKRRAGRGLGPTAEEALAGFGEEPVDSMEPTEAELAEVAALDAGTSGAEDAEAPVAGSPVPAEATGAVAEESSSEAEGGSAVDERTDAEGASESAASTGEAELARGAEGASGTAEAPAPTDGATSATPDVGASSSVGEGGGARNATPKAAVGSAPEDTAVAATARGRASAATRPPAPDEAVVKGASRDGATAPTSAPGSDDSSPAAESGGESRGARKGRKKAEVASAPSEGEAPAPAASTEAQAPRVRKKKATPAPDASGSETP</sequence>
<keyword evidence="3" id="KW-1185">Reference proteome</keyword>
<feature type="compositionally biased region" description="Low complexity" evidence="1">
    <location>
        <begin position="449"/>
        <end position="470"/>
    </location>
</feature>
<feature type="compositionally biased region" description="Low complexity" evidence="1">
    <location>
        <begin position="287"/>
        <end position="306"/>
    </location>
</feature>
<evidence type="ECO:0000256" key="1">
    <source>
        <dbReference type="SAM" id="MobiDB-lite"/>
    </source>
</evidence>
<reference evidence="2 3" key="1">
    <citation type="submission" date="2021-02" db="EMBL/GenBank/DDBJ databases">
        <title>De Novo genome assembly of isolated myxobacteria.</title>
        <authorList>
            <person name="Stevens D.C."/>
        </authorList>
    </citation>
    <scope>NUCLEOTIDE SEQUENCE [LARGE SCALE GENOMIC DNA]</scope>
    <source>
        <strain evidence="3">SCPEA02</strain>
    </source>
</reference>